<dbReference type="AlphaFoldDB" id="A0A0M0GB15"/>
<organism evidence="2 3">
    <name type="scientific">Sporosarcina globispora</name>
    <name type="common">Bacillus globisporus</name>
    <dbReference type="NCBI Taxonomy" id="1459"/>
    <lineage>
        <taxon>Bacteria</taxon>
        <taxon>Bacillati</taxon>
        <taxon>Bacillota</taxon>
        <taxon>Bacilli</taxon>
        <taxon>Bacillales</taxon>
        <taxon>Caryophanaceae</taxon>
        <taxon>Sporosarcina</taxon>
    </lineage>
</organism>
<proteinExistence type="predicted"/>
<dbReference type="PATRIC" id="fig|1459.3.peg.1665"/>
<evidence type="ECO:0000313" key="2">
    <source>
        <dbReference type="EMBL" id="KON86722.1"/>
    </source>
</evidence>
<dbReference type="RefSeq" id="WP_053434090.1">
    <property type="nucleotide sequence ID" value="NZ_LGUF01000007.1"/>
</dbReference>
<sequence>MKKYLIMLTAFLSFFLVVSPASAQEFAIVSVSSFDTGNISNEIYLDKGETLHLNLWATSGTATYRVTDRFDNVMTSGTVTPSTPKTYPKGAAEGFYKLILKCSNDSCKASGRISDY</sequence>
<name>A0A0M0GB15_SPOGL</name>
<evidence type="ECO:0000313" key="3">
    <source>
        <dbReference type="Proteomes" id="UP000037109"/>
    </source>
</evidence>
<accession>A0A0M0GB15</accession>
<gene>
    <name evidence="2" type="ORF">AF332_07885</name>
</gene>
<feature type="signal peptide" evidence="1">
    <location>
        <begin position="1"/>
        <end position="23"/>
    </location>
</feature>
<evidence type="ECO:0000256" key="1">
    <source>
        <dbReference type="SAM" id="SignalP"/>
    </source>
</evidence>
<comment type="caution">
    <text evidence="2">The sequence shown here is derived from an EMBL/GenBank/DDBJ whole genome shotgun (WGS) entry which is preliminary data.</text>
</comment>
<dbReference type="Proteomes" id="UP000037109">
    <property type="component" value="Unassembled WGS sequence"/>
</dbReference>
<keyword evidence="3" id="KW-1185">Reference proteome</keyword>
<feature type="chain" id="PRO_5005599343" evidence="1">
    <location>
        <begin position="24"/>
        <end position="116"/>
    </location>
</feature>
<protein>
    <submittedName>
        <fullName evidence="2">Uncharacterized protein</fullName>
    </submittedName>
</protein>
<keyword evidence="1" id="KW-0732">Signal</keyword>
<reference evidence="3" key="1">
    <citation type="submission" date="2015-07" db="EMBL/GenBank/DDBJ databases">
        <title>Fjat-10036 dsm4.</title>
        <authorList>
            <person name="Liu B."/>
            <person name="Wang J."/>
            <person name="Zhu Y."/>
            <person name="Liu G."/>
            <person name="Chen Q."/>
            <person name="Chen Z."/>
            <person name="Lan J."/>
            <person name="Che J."/>
            <person name="Ge C."/>
            <person name="Shi H."/>
            <person name="Pan Z."/>
            <person name="Liu X."/>
        </authorList>
    </citation>
    <scope>NUCLEOTIDE SEQUENCE [LARGE SCALE GENOMIC DNA]</scope>
    <source>
        <strain evidence="3">DSM 4</strain>
    </source>
</reference>
<dbReference type="EMBL" id="LGUF01000007">
    <property type="protein sequence ID" value="KON86722.1"/>
    <property type="molecule type" value="Genomic_DNA"/>
</dbReference>